<comment type="caution">
    <text evidence="1">The sequence shown here is derived from an EMBL/GenBank/DDBJ whole genome shotgun (WGS) entry which is preliminary data.</text>
</comment>
<dbReference type="Proteomes" id="UP000475862">
    <property type="component" value="Unassembled WGS sequence"/>
</dbReference>
<organism evidence="1 2">
    <name type="scientific">Aphis glycines</name>
    <name type="common">Soybean aphid</name>
    <dbReference type="NCBI Taxonomy" id="307491"/>
    <lineage>
        <taxon>Eukaryota</taxon>
        <taxon>Metazoa</taxon>
        <taxon>Ecdysozoa</taxon>
        <taxon>Arthropoda</taxon>
        <taxon>Hexapoda</taxon>
        <taxon>Insecta</taxon>
        <taxon>Pterygota</taxon>
        <taxon>Neoptera</taxon>
        <taxon>Paraneoptera</taxon>
        <taxon>Hemiptera</taxon>
        <taxon>Sternorrhyncha</taxon>
        <taxon>Aphidomorpha</taxon>
        <taxon>Aphidoidea</taxon>
        <taxon>Aphididae</taxon>
        <taxon>Aphidini</taxon>
        <taxon>Aphis</taxon>
        <taxon>Aphis</taxon>
    </lineage>
</organism>
<name>A0A6G0TU10_APHGL</name>
<sequence length="228" mass="26078">VRLEYTKKEMVLYLVEWHKCVSWSLPAEIDTTCFIKKKSELTMGKVGKRLECFILLTTISLKYLIETKNVMIGRFKVHYLLKKLSKRHLVENRSVSVNLLKNCSPDAPSRLNPLPTCGAIFDKTNSHDALSTLGLYATLSGVRCSKTQWAYTASNILNPGTLCDAFNSLYFLSIHIPRQKLEIPTTAKKIQKGRLNFMLVLSSAFMKSEYPTSDRMSWEYVITYIATY</sequence>
<evidence type="ECO:0000313" key="2">
    <source>
        <dbReference type="Proteomes" id="UP000475862"/>
    </source>
</evidence>
<dbReference type="EMBL" id="VYZN01000015">
    <property type="protein sequence ID" value="KAE9538875.1"/>
    <property type="molecule type" value="Genomic_DNA"/>
</dbReference>
<keyword evidence="2" id="KW-1185">Reference proteome</keyword>
<gene>
    <name evidence="1" type="ORF">AGLY_005457</name>
</gene>
<reference evidence="1 2" key="1">
    <citation type="submission" date="2019-08" db="EMBL/GenBank/DDBJ databases">
        <title>The genome of the soybean aphid Biotype 1, its phylome, world population structure and adaptation to the North American continent.</title>
        <authorList>
            <person name="Giordano R."/>
            <person name="Donthu R.K."/>
            <person name="Hernandez A.G."/>
            <person name="Wright C.L."/>
            <person name="Zimin A.V."/>
        </authorList>
    </citation>
    <scope>NUCLEOTIDE SEQUENCE [LARGE SCALE GENOMIC DNA]</scope>
    <source>
        <tissue evidence="1">Whole aphids</tissue>
    </source>
</reference>
<evidence type="ECO:0000313" key="1">
    <source>
        <dbReference type="EMBL" id="KAE9538875.1"/>
    </source>
</evidence>
<feature type="non-terminal residue" evidence="1">
    <location>
        <position position="1"/>
    </location>
</feature>
<accession>A0A6G0TU10</accession>
<protein>
    <submittedName>
        <fullName evidence="1">Uncharacterized protein</fullName>
    </submittedName>
</protein>
<proteinExistence type="predicted"/>
<dbReference type="AlphaFoldDB" id="A0A6G0TU10"/>